<reference evidence="1 2" key="1">
    <citation type="journal article" date="2023" name="Genome Announc.">
        <title>Pan-Genome Analyses of the Genus Cohnella and Proposal of the Novel Species Cohnella silvisoli sp. nov., Isolated from Forest Soil.</title>
        <authorList>
            <person name="Wang C."/>
            <person name="Mao L."/>
            <person name="Bao G."/>
            <person name="Zhu H."/>
        </authorList>
    </citation>
    <scope>NUCLEOTIDE SEQUENCE [LARGE SCALE GENOMIC DNA]</scope>
    <source>
        <strain evidence="1 2">NL03-T5-1</strain>
    </source>
</reference>
<sequence>MDRNHLRRWPPLAPSEQELIDFLEQFPPLSPTKQELIDFLEQFPAAEPMKGIIEKATLILF</sequence>
<keyword evidence="2" id="KW-1185">Reference proteome</keyword>
<dbReference type="EMBL" id="JASKHM010000012">
    <property type="protein sequence ID" value="MEQ4484688.1"/>
    <property type="molecule type" value="Genomic_DNA"/>
</dbReference>
<protein>
    <submittedName>
        <fullName evidence="1">Uncharacterized protein</fullName>
    </submittedName>
</protein>
<name>A0ABV1KYB6_9BACL</name>
<organism evidence="1 2">
    <name type="scientific">Cohnella silvisoli</name>
    <dbReference type="NCBI Taxonomy" id="2873699"/>
    <lineage>
        <taxon>Bacteria</taxon>
        <taxon>Bacillati</taxon>
        <taxon>Bacillota</taxon>
        <taxon>Bacilli</taxon>
        <taxon>Bacillales</taxon>
        <taxon>Paenibacillaceae</taxon>
        <taxon>Cohnella</taxon>
    </lineage>
</organism>
<dbReference type="RefSeq" id="WP_232187068.1">
    <property type="nucleotide sequence ID" value="NZ_JAIOAP010000011.1"/>
</dbReference>
<evidence type="ECO:0000313" key="1">
    <source>
        <dbReference type="EMBL" id="MEQ4484688.1"/>
    </source>
</evidence>
<proteinExistence type="predicted"/>
<accession>A0ABV1KYB6</accession>
<dbReference type="Proteomes" id="UP001493487">
    <property type="component" value="Unassembled WGS sequence"/>
</dbReference>
<comment type="caution">
    <text evidence="1">The sequence shown here is derived from an EMBL/GenBank/DDBJ whole genome shotgun (WGS) entry which is preliminary data.</text>
</comment>
<evidence type="ECO:0000313" key="2">
    <source>
        <dbReference type="Proteomes" id="UP001493487"/>
    </source>
</evidence>
<gene>
    <name evidence="1" type="ORF">QJS35_20090</name>
</gene>